<feature type="transmembrane region" description="Helical" evidence="2">
    <location>
        <begin position="85"/>
        <end position="105"/>
    </location>
</feature>
<reference evidence="4" key="2">
    <citation type="submission" date="2022-05" db="EMBL/GenBank/DDBJ databases">
        <authorList>
            <person name="Kim J.-S."/>
            <person name="Lee K."/>
            <person name="Suh M."/>
            <person name="Eom M."/>
            <person name="Kim J.-S."/>
            <person name="Kim D.-S."/>
            <person name="Ko S.-H."/>
            <person name="Shin Y."/>
            <person name="Lee J.-S."/>
        </authorList>
    </citation>
    <scope>NUCLEOTIDE SEQUENCE</scope>
    <source>
        <strain evidence="4">N237</strain>
    </source>
</reference>
<feature type="transmembrane region" description="Helical" evidence="2">
    <location>
        <begin position="264"/>
        <end position="282"/>
    </location>
</feature>
<feature type="domain" description="DUF1206" evidence="3">
    <location>
        <begin position="126"/>
        <end position="193"/>
    </location>
</feature>
<evidence type="ECO:0000313" key="4">
    <source>
        <dbReference type="EMBL" id="UQX88208.1"/>
    </source>
</evidence>
<feature type="transmembrane region" description="Helical" evidence="2">
    <location>
        <begin position="170"/>
        <end position="191"/>
    </location>
</feature>
<gene>
    <name evidence="4" type="ORF">M6D93_18250</name>
</gene>
<evidence type="ECO:0000313" key="5">
    <source>
        <dbReference type="Proteomes" id="UP001056336"/>
    </source>
</evidence>
<feature type="transmembrane region" description="Helical" evidence="2">
    <location>
        <begin position="126"/>
        <end position="144"/>
    </location>
</feature>
<feature type="compositionally biased region" description="Polar residues" evidence="1">
    <location>
        <begin position="1"/>
        <end position="11"/>
    </location>
</feature>
<keyword evidence="2" id="KW-0472">Membrane</keyword>
<name>A0ABY4QXI2_9ACTN</name>
<evidence type="ECO:0000256" key="2">
    <source>
        <dbReference type="SAM" id="Phobius"/>
    </source>
</evidence>
<evidence type="ECO:0000259" key="3">
    <source>
        <dbReference type="Pfam" id="PF06724"/>
    </source>
</evidence>
<dbReference type="RefSeq" id="WP_249771485.1">
    <property type="nucleotide sequence ID" value="NZ_CP097332.1"/>
</dbReference>
<accession>A0ABY4QXI2</accession>
<keyword evidence="2" id="KW-1133">Transmembrane helix</keyword>
<dbReference type="Proteomes" id="UP001056336">
    <property type="component" value="Chromosome"/>
</dbReference>
<proteinExistence type="predicted"/>
<feature type="region of interest" description="Disordered" evidence="1">
    <location>
        <begin position="1"/>
        <end position="21"/>
    </location>
</feature>
<keyword evidence="2" id="KW-0812">Transmembrane</keyword>
<sequence length="289" mass="31216">MSDWMSGSGSRRMTGAAHNAAGSVSDSVRGAAESRGLKRLARLGLAARATIYLLIGWFTLLLAFGHHAPETDQRGAMQELTQHTGGFVLLFVITVGLVGYALWRFSEAAFGVVGQGRDAGPRLQSLARGLVYAFFAVSAVNLLLHSRKQSQAGEQQQLTARVMRHTGGRWAIAIAGLIVIAVGLFLVVEGVRRKFLKYFKLGELSPLAVRAVRILGAIGTTARGIVFALSGIFVVQAAWKYDPHQARGLDGALRKLSESDYGRWWVGLAAVGLIAFALYGYCEAAWRRT</sequence>
<feature type="transmembrane region" description="Helical" evidence="2">
    <location>
        <begin position="45"/>
        <end position="65"/>
    </location>
</feature>
<dbReference type="InterPro" id="IPR009597">
    <property type="entry name" value="DUF1206"/>
</dbReference>
<protein>
    <submittedName>
        <fullName evidence="4">DUF1206 domain-containing protein</fullName>
    </submittedName>
</protein>
<feature type="transmembrane region" description="Helical" evidence="2">
    <location>
        <begin position="212"/>
        <end position="239"/>
    </location>
</feature>
<feature type="domain" description="DUF1206" evidence="3">
    <location>
        <begin position="218"/>
        <end position="287"/>
    </location>
</feature>
<reference evidence="4" key="1">
    <citation type="journal article" date="2018" name="Int. J. Syst. Evol. Microbiol.">
        <title>Jatrophihabitans telluris sp. nov., isolated from sediment soil of lava forest wetlands and the emended description of the genus Jatrophihabitans.</title>
        <authorList>
            <person name="Lee K.C."/>
            <person name="Suh M.K."/>
            <person name="Eom M.K."/>
            <person name="Kim K.K."/>
            <person name="Kim J.S."/>
            <person name="Kim D.S."/>
            <person name="Ko S.H."/>
            <person name="Shin Y.K."/>
            <person name="Lee J.S."/>
        </authorList>
    </citation>
    <scope>NUCLEOTIDE SEQUENCE</scope>
    <source>
        <strain evidence="4">N237</strain>
    </source>
</reference>
<organism evidence="4 5">
    <name type="scientific">Jatrophihabitans telluris</name>
    <dbReference type="NCBI Taxonomy" id="2038343"/>
    <lineage>
        <taxon>Bacteria</taxon>
        <taxon>Bacillati</taxon>
        <taxon>Actinomycetota</taxon>
        <taxon>Actinomycetes</taxon>
        <taxon>Jatrophihabitantales</taxon>
        <taxon>Jatrophihabitantaceae</taxon>
        <taxon>Jatrophihabitans</taxon>
    </lineage>
</organism>
<dbReference type="Pfam" id="PF06724">
    <property type="entry name" value="DUF1206"/>
    <property type="match status" value="3"/>
</dbReference>
<feature type="domain" description="DUF1206" evidence="3">
    <location>
        <begin position="43"/>
        <end position="110"/>
    </location>
</feature>
<keyword evidence="5" id="KW-1185">Reference proteome</keyword>
<evidence type="ECO:0000256" key="1">
    <source>
        <dbReference type="SAM" id="MobiDB-lite"/>
    </source>
</evidence>
<dbReference type="EMBL" id="CP097332">
    <property type="protein sequence ID" value="UQX88208.1"/>
    <property type="molecule type" value="Genomic_DNA"/>
</dbReference>